<evidence type="ECO:0000313" key="2">
    <source>
        <dbReference type="Proteomes" id="UP000242770"/>
    </source>
</evidence>
<dbReference type="EMBL" id="CCFA01002284">
    <property type="protein sequence ID" value="CDW97756.1"/>
    <property type="molecule type" value="Genomic_DNA"/>
</dbReference>
<keyword evidence="2" id="KW-1185">Reference proteome</keyword>
<sequence length="77" mass="8104">MSRIVAVSVIARTAHSIPLYIGSAQCLAGWLHNFYRLTAATAPPNGITTSTTTWSCSSFVPLALVSGLLLSRNAEGL</sequence>
<protein>
    <submittedName>
        <fullName evidence="1">Uncharacterized protein</fullName>
    </submittedName>
</protein>
<accession>A0A0F7S5W8</accession>
<name>A0A0F7S5W8_9BASI</name>
<reference evidence="2" key="1">
    <citation type="submission" date="2014-06" db="EMBL/GenBank/DDBJ databases">
        <authorList>
            <person name="Berkman P.J."/>
        </authorList>
    </citation>
    <scope>NUCLEOTIDE SEQUENCE [LARGE SCALE GENOMIC DNA]</scope>
</reference>
<proteinExistence type="predicted"/>
<evidence type="ECO:0000313" key="1">
    <source>
        <dbReference type="EMBL" id="CDW97756.1"/>
    </source>
</evidence>
<dbReference type="Proteomes" id="UP000242770">
    <property type="component" value="Unassembled WGS sequence"/>
</dbReference>
<gene>
    <name evidence="1" type="primary">SSCI38990.1</name>
</gene>
<dbReference type="AlphaFoldDB" id="A0A0F7S5W8"/>
<organism evidence="1 2">
    <name type="scientific">Sporisorium scitamineum</name>
    <dbReference type="NCBI Taxonomy" id="49012"/>
    <lineage>
        <taxon>Eukaryota</taxon>
        <taxon>Fungi</taxon>
        <taxon>Dikarya</taxon>
        <taxon>Basidiomycota</taxon>
        <taxon>Ustilaginomycotina</taxon>
        <taxon>Ustilaginomycetes</taxon>
        <taxon>Ustilaginales</taxon>
        <taxon>Ustilaginaceae</taxon>
        <taxon>Sporisorium</taxon>
    </lineage>
</organism>